<organism evidence="2 3">
    <name type="scientific">Candidatus Cryptobacteroides faecavium</name>
    <dbReference type="NCBI Taxonomy" id="2840762"/>
    <lineage>
        <taxon>Bacteria</taxon>
        <taxon>Pseudomonadati</taxon>
        <taxon>Bacteroidota</taxon>
        <taxon>Bacteroidia</taxon>
        <taxon>Bacteroidales</taxon>
        <taxon>Candidatus Cryptobacteroides</taxon>
    </lineage>
</organism>
<keyword evidence="1" id="KW-0732">Signal</keyword>
<evidence type="ECO:0008006" key="4">
    <source>
        <dbReference type="Google" id="ProtNLM"/>
    </source>
</evidence>
<comment type="caution">
    <text evidence="2">The sequence shown here is derived from an EMBL/GenBank/DDBJ whole genome shotgun (WGS) entry which is preliminary data.</text>
</comment>
<dbReference type="PROSITE" id="PS51257">
    <property type="entry name" value="PROKAR_LIPOPROTEIN"/>
    <property type="match status" value="1"/>
</dbReference>
<name>A0A9D9NFV3_9BACT</name>
<feature type="signal peptide" evidence="1">
    <location>
        <begin position="1"/>
        <end position="19"/>
    </location>
</feature>
<accession>A0A9D9NFV3</accession>
<evidence type="ECO:0000313" key="2">
    <source>
        <dbReference type="EMBL" id="MBO8471560.1"/>
    </source>
</evidence>
<feature type="chain" id="PRO_5039545401" description="Lipoprotein" evidence="1">
    <location>
        <begin position="20"/>
        <end position="294"/>
    </location>
</feature>
<dbReference type="EMBL" id="JADIMB010000104">
    <property type="protein sequence ID" value="MBO8471560.1"/>
    <property type="molecule type" value="Genomic_DNA"/>
</dbReference>
<gene>
    <name evidence="2" type="ORF">IAB82_07185</name>
</gene>
<evidence type="ECO:0000313" key="3">
    <source>
        <dbReference type="Proteomes" id="UP000823603"/>
    </source>
</evidence>
<dbReference type="AlphaFoldDB" id="A0A9D9NFV3"/>
<sequence>MKTFIRTSIVLAAGVAALACSKTETSPPPATEGTIRVKAEFPDYSGPGHALKGETEVTDMQACIFEDGVMTHIFKGLEPGNGTYDLQVGRLAGTLYLLANTDGLVDLEGLKGEGITEDKWLGTAIGGKDGGPVHFFTGSVALGDRPLADIPVSLKRGIARFDLKIKTAGEASVSRIALRNAAGTAYLFPGQQTLSPADAPREDIEASFGTPVTGDRDAVMYAYEQANQGIEIHVDAVIDGRPVSLKENLEGDIERNKIYTVTVRKDKIDVSLEVSFEDWEEGSDTELVPQSEEI</sequence>
<reference evidence="2" key="1">
    <citation type="submission" date="2020-10" db="EMBL/GenBank/DDBJ databases">
        <authorList>
            <person name="Gilroy R."/>
        </authorList>
    </citation>
    <scope>NUCLEOTIDE SEQUENCE</scope>
    <source>
        <strain evidence="2">B2-22910</strain>
    </source>
</reference>
<protein>
    <recommendedName>
        <fullName evidence="4">Lipoprotein</fullName>
    </recommendedName>
</protein>
<proteinExistence type="predicted"/>
<dbReference type="Proteomes" id="UP000823603">
    <property type="component" value="Unassembled WGS sequence"/>
</dbReference>
<reference evidence="2" key="2">
    <citation type="journal article" date="2021" name="PeerJ">
        <title>Extensive microbial diversity within the chicken gut microbiome revealed by metagenomics and culture.</title>
        <authorList>
            <person name="Gilroy R."/>
            <person name="Ravi A."/>
            <person name="Getino M."/>
            <person name="Pursley I."/>
            <person name="Horton D.L."/>
            <person name="Alikhan N.F."/>
            <person name="Baker D."/>
            <person name="Gharbi K."/>
            <person name="Hall N."/>
            <person name="Watson M."/>
            <person name="Adriaenssens E.M."/>
            <person name="Foster-Nyarko E."/>
            <person name="Jarju S."/>
            <person name="Secka A."/>
            <person name="Antonio M."/>
            <person name="Oren A."/>
            <person name="Chaudhuri R.R."/>
            <person name="La Ragione R."/>
            <person name="Hildebrand F."/>
            <person name="Pallen M.J."/>
        </authorList>
    </citation>
    <scope>NUCLEOTIDE SEQUENCE</scope>
    <source>
        <strain evidence="2">B2-22910</strain>
    </source>
</reference>
<evidence type="ECO:0000256" key="1">
    <source>
        <dbReference type="SAM" id="SignalP"/>
    </source>
</evidence>